<dbReference type="PATRIC" id="fig|679935.3.peg.439"/>
<dbReference type="Proteomes" id="UP000006052">
    <property type="component" value="Chromosome"/>
</dbReference>
<evidence type="ECO:0000259" key="1">
    <source>
        <dbReference type="Pfam" id="PF12728"/>
    </source>
</evidence>
<feature type="domain" description="Helix-turn-helix" evidence="1">
    <location>
        <begin position="51"/>
        <end position="99"/>
    </location>
</feature>
<dbReference type="KEGG" id="afd:Alfi_0462"/>
<dbReference type="EMBL" id="CP003274">
    <property type="protein sequence ID" value="AFL76856.1"/>
    <property type="molecule type" value="Genomic_DNA"/>
</dbReference>
<name>I3YIN8_ALIFI</name>
<proteinExistence type="predicted"/>
<dbReference type="STRING" id="679935.Alfi_0462"/>
<dbReference type="RefSeq" id="WP_014774620.1">
    <property type="nucleotide sequence ID" value="NC_018011.1"/>
</dbReference>
<dbReference type="HOGENOM" id="CLU_149148_0_0_10"/>
<dbReference type="SUPFAM" id="SSF46955">
    <property type="entry name" value="Putative DNA-binding domain"/>
    <property type="match status" value="1"/>
</dbReference>
<dbReference type="InterPro" id="IPR009061">
    <property type="entry name" value="DNA-bd_dom_put_sf"/>
</dbReference>
<accession>I3YIN8</accession>
<dbReference type="InterPro" id="IPR041657">
    <property type="entry name" value="HTH_17"/>
</dbReference>
<dbReference type="AlphaFoldDB" id="I3YIN8"/>
<evidence type="ECO:0000313" key="2">
    <source>
        <dbReference type="EMBL" id="AFL76856.1"/>
    </source>
</evidence>
<organism evidence="2 3">
    <name type="scientific">Alistipes finegoldii (strain DSM 17242 / JCM 16770 / CCUG 46020 / CIP 107999 / KCTC 15236 / AHN 2437)</name>
    <dbReference type="NCBI Taxonomy" id="679935"/>
    <lineage>
        <taxon>Bacteria</taxon>
        <taxon>Pseudomonadati</taxon>
        <taxon>Bacteroidota</taxon>
        <taxon>Bacteroidia</taxon>
        <taxon>Bacteroidales</taxon>
        <taxon>Rikenellaceae</taxon>
        <taxon>Alistipes</taxon>
    </lineage>
</organism>
<protein>
    <recommendedName>
        <fullName evidence="1">Helix-turn-helix domain-containing protein</fullName>
    </recommendedName>
</protein>
<reference evidence="3" key="1">
    <citation type="journal article" date="2013" name="Stand. Genomic Sci.">
        <title>Complete genome sequence of the bile-resistant pigment-producing anaerobe Alistipes finegoldii type strain (AHN2437(T)).</title>
        <authorList>
            <person name="Mavromatis K."/>
            <person name="Stackebrandt E."/>
            <person name="Munk C."/>
            <person name="Lapidus A."/>
            <person name="Nolan M."/>
            <person name="Lucas S."/>
            <person name="Hammon N."/>
            <person name="Deshpande S."/>
            <person name="Cheng J.F."/>
            <person name="Tapia R."/>
            <person name="Goodwin L.A."/>
            <person name="Pitluck S."/>
            <person name="Liolios K."/>
            <person name="Pagani I."/>
            <person name="Ivanova N."/>
            <person name="Mikhailova N."/>
            <person name="Huntemann M."/>
            <person name="Pati A."/>
            <person name="Chen A."/>
            <person name="Palaniappan K."/>
            <person name="Land M."/>
            <person name="Hauser L."/>
            <person name="Rohde M."/>
            <person name="Gronow S."/>
            <person name="Goker M."/>
            <person name="Detter J.C."/>
            <person name="Bristow J."/>
            <person name="Eisen J.A."/>
            <person name="Markowitz V."/>
            <person name="Hugenholtz P."/>
            <person name="Kyrpides N.C."/>
            <person name="Klenk H.P."/>
            <person name="Woyke T."/>
        </authorList>
    </citation>
    <scope>NUCLEOTIDE SEQUENCE</scope>
    <source>
        <strain evidence="3">DSM 17242 / JCM 16770 / AHN 2437 / CCUG 46020 / CIP 107999</strain>
    </source>
</reference>
<dbReference type="Pfam" id="PF12728">
    <property type="entry name" value="HTH_17"/>
    <property type="match status" value="1"/>
</dbReference>
<sequence>MTDLMTLAKSHPDTTVTVKLKDLMRFHEDITADLEKRLLNKLVEIRKDDRYLSINQVCEIFSIDRSTLWKWQQKGLLVPFKAGTIWRYKLSEIRAMVNKATNKTNK</sequence>
<evidence type="ECO:0000313" key="3">
    <source>
        <dbReference type="Proteomes" id="UP000006052"/>
    </source>
</evidence>
<gene>
    <name evidence="2" type="ordered locus">Alfi_0462</name>
</gene>